<evidence type="ECO:0000313" key="2">
    <source>
        <dbReference type="Proteomes" id="UP001567538"/>
    </source>
</evidence>
<accession>A0ABD1GU13</accession>
<dbReference type="InterPro" id="IPR008586">
    <property type="entry name" value="DUF868_pln"/>
</dbReference>
<organism evidence="1 2">
    <name type="scientific">Salvia divinorum</name>
    <name type="common">Maria pastora</name>
    <name type="synonym">Diviner's sage</name>
    <dbReference type="NCBI Taxonomy" id="28513"/>
    <lineage>
        <taxon>Eukaryota</taxon>
        <taxon>Viridiplantae</taxon>
        <taxon>Streptophyta</taxon>
        <taxon>Embryophyta</taxon>
        <taxon>Tracheophyta</taxon>
        <taxon>Spermatophyta</taxon>
        <taxon>Magnoliopsida</taxon>
        <taxon>eudicotyledons</taxon>
        <taxon>Gunneridae</taxon>
        <taxon>Pentapetalae</taxon>
        <taxon>asterids</taxon>
        <taxon>lamiids</taxon>
        <taxon>Lamiales</taxon>
        <taxon>Lamiaceae</taxon>
        <taxon>Nepetoideae</taxon>
        <taxon>Mentheae</taxon>
        <taxon>Salviinae</taxon>
        <taxon>Salvia</taxon>
        <taxon>Salvia subgen. Calosphace</taxon>
    </lineage>
</organism>
<dbReference type="PANTHER" id="PTHR31972">
    <property type="entry name" value="EXPRESSED PROTEIN"/>
    <property type="match status" value="1"/>
</dbReference>
<protein>
    <submittedName>
        <fullName evidence="1">Uncharacterized protein</fullName>
    </submittedName>
</protein>
<gene>
    <name evidence="1" type="ORF">AAHA92_23737</name>
</gene>
<keyword evidence="2" id="KW-1185">Reference proteome</keyword>
<comment type="caution">
    <text evidence="1">The sequence shown here is derived from an EMBL/GenBank/DDBJ whole genome shotgun (WGS) entry which is preliminary data.</text>
</comment>
<sequence length="319" mass="35875">MDKNISKINQFLPFLRGFEAYGIMMKDFPSCFGENGVQVADSSPSSAAATRAQNLVSCIYHHHSHSFSGFITVTWVKNLMAQALSVAVEIPASDSLGRVDIRPWLFSKRKGSKKMVVDSTEVDIHWDLSSARFGSSPEPLEGFYLAVALNQELCLLLGDLKSDAYKKIDDHPSPFASKASFLARKEHIFGRKLYHSKAQFCAKGRLHDIRIEFDPNERFGKCLTVSVDRKAVLQVTHLQWKFRGNQAIFVDGVCVEVYWDVHGWLFDSVAGSAIFLFRTQAQPGAKGRGPLSEEDWQRWKDTPSHTHGFSLVLCAWKSE</sequence>
<dbReference type="EMBL" id="JBEAFC010000008">
    <property type="protein sequence ID" value="KAL1547235.1"/>
    <property type="molecule type" value="Genomic_DNA"/>
</dbReference>
<dbReference type="Pfam" id="PF05910">
    <property type="entry name" value="DUF868"/>
    <property type="match status" value="1"/>
</dbReference>
<reference evidence="1 2" key="1">
    <citation type="submission" date="2024-06" db="EMBL/GenBank/DDBJ databases">
        <title>A chromosome level genome sequence of Diviner's sage (Salvia divinorum).</title>
        <authorList>
            <person name="Ford S.A."/>
            <person name="Ro D.-K."/>
            <person name="Ness R.W."/>
            <person name="Phillips M.A."/>
        </authorList>
    </citation>
    <scope>NUCLEOTIDE SEQUENCE [LARGE SCALE GENOMIC DNA]</scope>
    <source>
        <strain evidence="1">SAF-2024a</strain>
        <tissue evidence="1">Leaf</tissue>
    </source>
</reference>
<name>A0ABD1GU13_SALDI</name>
<dbReference type="PANTHER" id="PTHR31972:SF4">
    <property type="entry name" value="DUF868 DOMAIN-CONTAINING PROTEIN"/>
    <property type="match status" value="1"/>
</dbReference>
<dbReference type="AlphaFoldDB" id="A0ABD1GU13"/>
<evidence type="ECO:0000313" key="1">
    <source>
        <dbReference type="EMBL" id="KAL1547235.1"/>
    </source>
</evidence>
<proteinExistence type="predicted"/>
<dbReference type="Proteomes" id="UP001567538">
    <property type="component" value="Unassembled WGS sequence"/>
</dbReference>